<gene>
    <name evidence="1" type="ORF">LLW17_05380</name>
</gene>
<accession>A0ABS8GQ72</accession>
<dbReference type="PROSITE" id="PS51257">
    <property type="entry name" value="PROKAR_LIPOPROTEIN"/>
    <property type="match status" value="1"/>
</dbReference>
<organism evidence="1 2">
    <name type="scientific">Leeuwenhoekiella parthenopeia</name>
    <dbReference type="NCBI Taxonomy" id="2890320"/>
    <lineage>
        <taxon>Bacteria</taxon>
        <taxon>Pseudomonadati</taxon>
        <taxon>Bacteroidota</taxon>
        <taxon>Flavobacteriia</taxon>
        <taxon>Flavobacteriales</taxon>
        <taxon>Flavobacteriaceae</taxon>
        <taxon>Leeuwenhoekiella</taxon>
    </lineage>
</organism>
<dbReference type="SUPFAM" id="SSF49482">
    <property type="entry name" value="Aromatic compound dioxygenase"/>
    <property type="match status" value="1"/>
</dbReference>
<sequence>MRIFYFLVVCFVFGSSFSCEEPILDNSRSRVRGQLVDESGSPIPGIYVEVSAQSTRLGFSYTDDAGFFEFTSLNSSYDDVALHINEPFTKGSYNEAFTSISYFNNNFLEAENTVNYGVVELPRLATFELVTKPETGTENTVDFRLTYTDVFCERNRVDFEEEVSNSRNCFENLEQFDRKTPDDFTDSFSVSTPLNSLVFLDYRINNGEEIRVEIPVTNLMTSYELSY</sequence>
<comment type="caution">
    <text evidence="1">The sequence shown here is derived from an EMBL/GenBank/DDBJ whole genome shotgun (WGS) entry which is preliminary data.</text>
</comment>
<dbReference type="Proteomes" id="UP001197770">
    <property type="component" value="Unassembled WGS sequence"/>
</dbReference>
<dbReference type="RefSeq" id="WP_228229236.1">
    <property type="nucleotide sequence ID" value="NZ_JAJGMW010000005.1"/>
</dbReference>
<keyword evidence="2" id="KW-1185">Reference proteome</keyword>
<dbReference type="InterPro" id="IPR015889">
    <property type="entry name" value="Intradiol_dOase_core"/>
</dbReference>
<name>A0ABS8GQ72_9FLAO</name>
<proteinExistence type="predicted"/>
<evidence type="ECO:0000313" key="2">
    <source>
        <dbReference type="Proteomes" id="UP001197770"/>
    </source>
</evidence>
<reference evidence="1 2" key="1">
    <citation type="submission" date="2021-11" db="EMBL/GenBank/DDBJ databases">
        <title>Seasonal and diel survey of microbial diversity of the Tyrrhenian coast.</title>
        <authorList>
            <person name="Gattoni G."/>
            <person name="Corral P."/>
        </authorList>
    </citation>
    <scope>NUCLEOTIDE SEQUENCE [LARGE SCALE GENOMIC DNA]</scope>
    <source>
        <strain evidence="1 2">Mr9</strain>
    </source>
</reference>
<dbReference type="EMBL" id="JAJGMW010000005">
    <property type="protein sequence ID" value="MCC4212144.1"/>
    <property type="molecule type" value="Genomic_DNA"/>
</dbReference>
<protein>
    <submittedName>
        <fullName evidence="1">Carboxypeptidase-like regulatory domain-containing protein</fullName>
    </submittedName>
</protein>
<evidence type="ECO:0000313" key="1">
    <source>
        <dbReference type="EMBL" id="MCC4212144.1"/>
    </source>
</evidence>